<reference evidence="3" key="1">
    <citation type="submission" date="2019-08" db="EMBL/GenBank/DDBJ databases">
        <title>Carotenoids and Carotenoid Binding Proteins in the Halophilic Cyanobacterium Euhalothece sp. ZM00.</title>
        <authorList>
            <person name="Cho S.M."/>
            <person name="Song J.Y."/>
            <person name="Park Y.-I."/>
        </authorList>
    </citation>
    <scope>NUCLEOTIDE SEQUENCE [LARGE SCALE GENOMIC DNA]</scope>
    <source>
        <strain evidence="3">Z-M001</strain>
    </source>
</reference>
<feature type="compositionally biased region" description="Low complexity" evidence="1">
    <location>
        <begin position="212"/>
        <end position="225"/>
    </location>
</feature>
<feature type="region of interest" description="Disordered" evidence="1">
    <location>
        <begin position="51"/>
        <end position="90"/>
    </location>
</feature>
<evidence type="ECO:0000256" key="2">
    <source>
        <dbReference type="SAM" id="SignalP"/>
    </source>
</evidence>
<dbReference type="OrthoDB" id="515781at2"/>
<feature type="region of interest" description="Disordered" evidence="1">
    <location>
        <begin position="201"/>
        <end position="265"/>
    </location>
</feature>
<dbReference type="KEGG" id="enn:FRE64_12040"/>
<evidence type="ECO:0000313" key="4">
    <source>
        <dbReference type="Proteomes" id="UP000318453"/>
    </source>
</evidence>
<dbReference type="RefSeq" id="WP_146296466.1">
    <property type="nucleotide sequence ID" value="NZ_CP042326.1"/>
</dbReference>
<feature type="chain" id="PRO_5023149662" description="Circadian oscillating protein COP23" evidence="2">
    <location>
        <begin position="23"/>
        <end position="265"/>
    </location>
</feature>
<gene>
    <name evidence="3" type="ORF">FRE64_12040</name>
</gene>
<feature type="signal peptide" evidence="2">
    <location>
        <begin position="1"/>
        <end position="22"/>
    </location>
</feature>
<dbReference type="Proteomes" id="UP000318453">
    <property type="component" value="Chromosome"/>
</dbReference>
<dbReference type="Pfam" id="PF14218">
    <property type="entry name" value="COP23"/>
    <property type="match status" value="1"/>
</dbReference>
<proteinExistence type="predicted"/>
<organism evidence="3 4">
    <name type="scientific">Euhalothece natronophila Z-M001</name>
    <dbReference type="NCBI Taxonomy" id="522448"/>
    <lineage>
        <taxon>Bacteria</taxon>
        <taxon>Bacillati</taxon>
        <taxon>Cyanobacteriota</taxon>
        <taxon>Cyanophyceae</taxon>
        <taxon>Oscillatoriophycideae</taxon>
        <taxon>Chroococcales</taxon>
        <taxon>Halothecacae</taxon>
        <taxon>Halothece cluster</taxon>
        <taxon>Euhalothece</taxon>
    </lineage>
</organism>
<dbReference type="AlphaFoldDB" id="A0A5B8NQR8"/>
<evidence type="ECO:0000313" key="3">
    <source>
        <dbReference type="EMBL" id="QDZ40619.1"/>
    </source>
</evidence>
<evidence type="ECO:0008006" key="5">
    <source>
        <dbReference type="Google" id="ProtNLM"/>
    </source>
</evidence>
<feature type="compositionally biased region" description="Low complexity" evidence="1">
    <location>
        <begin position="252"/>
        <end position="265"/>
    </location>
</feature>
<keyword evidence="2" id="KW-0732">Signal</keyword>
<name>A0A5B8NQR8_9CHRO</name>
<dbReference type="EMBL" id="CP042326">
    <property type="protein sequence ID" value="QDZ40619.1"/>
    <property type="molecule type" value="Genomic_DNA"/>
</dbReference>
<feature type="compositionally biased region" description="Polar residues" evidence="1">
    <location>
        <begin position="75"/>
        <end position="84"/>
    </location>
</feature>
<accession>A0A5B8NQR8</accession>
<evidence type="ECO:0000256" key="1">
    <source>
        <dbReference type="SAM" id="MobiDB-lite"/>
    </source>
</evidence>
<sequence>MLRSFTIGLSACALGVSSFPVAATANSVSPLQRWSQQLSQAERIPEVIVDTVPDNDPVSSEPIAQEDVIIDTEPDQTNPTPSNENSDRRFTCERNNGEYTVVYRPQSDPNTPYAWAIPEEMGSDWSPQRRCQTISDRLERYRPDGLMELQTTSMNGEDVVCVTTEADNSCRIVFTVPRGQDPLTTRDRVFENLADAHEGRRTQGVRTFTDNSSLGDLLRGGSSQSRQTSENINLRPFLDEADGGTGQELRSNDSSPSNLDPDLFR</sequence>
<protein>
    <recommendedName>
        <fullName evidence="5">Circadian oscillating protein COP23</fullName>
    </recommendedName>
</protein>
<dbReference type="InterPro" id="IPR025478">
    <property type="entry name" value="COP23"/>
</dbReference>
<keyword evidence="4" id="KW-1185">Reference proteome</keyword>